<comment type="caution">
    <text evidence="2">The sequence shown here is derived from an EMBL/GenBank/DDBJ whole genome shotgun (WGS) entry which is preliminary data.</text>
</comment>
<accession>A0A8H6DUD8</accession>
<organism evidence="2 3">
    <name type="scientific">Cochliobolus sativus</name>
    <name type="common">Common root rot and spot blotch fungus</name>
    <name type="synonym">Bipolaris sorokiniana</name>
    <dbReference type="NCBI Taxonomy" id="45130"/>
    <lineage>
        <taxon>Eukaryota</taxon>
        <taxon>Fungi</taxon>
        <taxon>Dikarya</taxon>
        <taxon>Ascomycota</taxon>
        <taxon>Pezizomycotina</taxon>
        <taxon>Dothideomycetes</taxon>
        <taxon>Pleosporomycetidae</taxon>
        <taxon>Pleosporales</taxon>
        <taxon>Pleosporineae</taxon>
        <taxon>Pleosporaceae</taxon>
        <taxon>Bipolaris</taxon>
    </lineage>
</organism>
<proteinExistence type="predicted"/>
<protein>
    <submittedName>
        <fullName evidence="2">Uncharacterized protein</fullName>
    </submittedName>
</protein>
<evidence type="ECO:0000313" key="3">
    <source>
        <dbReference type="Proteomes" id="UP000624244"/>
    </source>
</evidence>
<evidence type="ECO:0000256" key="1">
    <source>
        <dbReference type="SAM" id="MobiDB-lite"/>
    </source>
</evidence>
<reference evidence="2" key="1">
    <citation type="submission" date="2019-11" db="EMBL/GenBank/DDBJ databases">
        <title>Bipolaris sorokiniana Genome sequencing.</title>
        <authorList>
            <person name="Wang H."/>
        </authorList>
    </citation>
    <scope>NUCLEOTIDE SEQUENCE</scope>
</reference>
<sequence>MVLLWQSESTITLLLTGPPQTLIPASALEWKDPENNVIHPRDSIANGSLSHQTNSTRYINCARLPQSISSTNTLLSITTHILVPILTLILTPIHPFVHPFVPPIPKFSIPMPPPIITIDISNTGSSSSPRNPPPPSTPRSPPAPPRKRRRRRPKRNSRLLGGPFLIGSRGGEKVWRARIVLCFAVRYGITCCRGLAPLLEEESEPFPPMPYQYTRYLTTDERVERIAYRAANMYWPDPRITEGTWRRLSDEEVAQRCPARLTCPGPSVVSDGEGPEDDNSRYDVDPVRRERRGLCPTIDSFQYPARDLMHRQQRCSCSRRLLNMER</sequence>
<dbReference type="EMBL" id="WNKQ01000010">
    <property type="protein sequence ID" value="KAF5848776.1"/>
    <property type="molecule type" value="Genomic_DNA"/>
</dbReference>
<feature type="region of interest" description="Disordered" evidence="1">
    <location>
        <begin position="118"/>
        <end position="162"/>
    </location>
</feature>
<dbReference type="AlphaFoldDB" id="A0A8H6DUD8"/>
<name>A0A8H6DUD8_COCSA</name>
<feature type="compositionally biased region" description="Low complexity" evidence="1">
    <location>
        <begin position="118"/>
        <end position="129"/>
    </location>
</feature>
<feature type="compositionally biased region" description="Basic residues" evidence="1">
    <location>
        <begin position="145"/>
        <end position="157"/>
    </location>
</feature>
<dbReference type="Proteomes" id="UP000624244">
    <property type="component" value="Unassembled WGS sequence"/>
</dbReference>
<evidence type="ECO:0000313" key="2">
    <source>
        <dbReference type="EMBL" id="KAF5848776.1"/>
    </source>
</evidence>
<feature type="compositionally biased region" description="Pro residues" evidence="1">
    <location>
        <begin position="130"/>
        <end position="144"/>
    </location>
</feature>
<gene>
    <name evidence="2" type="ORF">GGP41_009862</name>
</gene>